<dbReference type="EMBL" id="GIFC01013945">
    <property type="protein sequence ID" value="MXU96028.1"/>
    <property type="molecule type" value="Transcribed_RNA"/>
</dbReference>
<organism evidence="2">
    <name type="scientific">Ixodes ricinus</name>
    <name type="common">Common tick</name>
    <name type="synonym">Acarus ricinus</name>
    <dbReference type="NCBI Taxonomy" id="34613"/>
    <lineage>
        <taxon>Eukaryota</taxon>
        <taxon>Metazoa</taxon>
        <taxon>Ecdysozoa</taxon>
        <taxon>Arthropoda</taxon>
        <taxon>Chelicerata</taxon>
        <taxon>Arachnida</taxon>
        <taxon>Acari</taxon>
        <taxon>Parasitiformes</taxon>
        <taxon>Ixodida</taxon>
        <taxon>Ixodoidea</taxon>
        <taxon>Ixodidae</taxon>
        <taxon>Ixodinae</taxon>
        <taxon>Ixodes</taxon>
    </lineage>
</organism>
<proteinExistence type="predicted"/>
<evidence type="ECO:0000313" key="2">
    <source>
        <dbReference type="EMBL" id="MXU96028.1"/>
    </source>
</evidence>
<accession>A0A6B0V3X0</accession>
<sequence>MLLHGAQLPLLQGTSVHAAVAQSVLEQLPIRVVGPRPVELHPQPLVFRVDASRELGPRRNSTVGVGRLGRAAVAVPLAGDGGHLHRVLRVGLEPRHIALLRVLVRHVVAQRVVDQVPVPVHLLHVDLVAPDQAVAVPVRGGLPRDRQGRAVQCSHLHQAWLSGNILVGADQHLRGRGAVSDGRSRKHPDPVLGPLVQPRDGV</sequence>
<reference evidence="2" key="1">
    <citation type="submission" date="2019-12" db="EMBL/GenBank/DDBJ databases">
        <title>An insight into the sialome of adult female Ixodes ricinus ticks feeding for 6 days.</title>
        <authorList>
            <person name="Perner J."/>
            <person name="Ribeiro J.M.C."/>
        </authorList>
    </citation>
    <scope>NUCLEOTIDE SEQUENCE</scope>
    <source>
        <strain evidence="2">Semi-engorged</strain>
        <tissue evidence="2">Salivary glands</tissue>
    </source>
</reference>
<evidence type="ECO:0000256" key="1">
    <source>
        <dbReference type="SAM" id="MobiDB-lite"/>
    </source>
</evidence>
<name>A0A6B0V3X0_IXORI</name>
<protein>
    <submittedName>
        <fullName evidence="2">Uncharacterized protein</fullName>
    </submittedName>
</protein>
<dbReference type="AlphaFoldDB" id="A0A6B0V3X0"/>
<feature type="region of interest" description="Disordered" evidence="1">
    <location>
        <begin position="176"/>
        <end position="202"/>
    </location>
</feature>